<proteinExistence type="inferred from homology"/>
<dbReference type="PROSITE" id="PS51352">
    <property type="entry name" value="THIOREDOXIN_2"/>
    <property type="match status" value="1"/>
</dbReference>
<protein>
    <recommendedName>
        <fullName evidence="2">Thioredoxin domain-containing protein</fullName>
    </recommendedName>
</protein>
<feature type="domain" description="Thioredoxin" evidence="2">
    <location>
        <begin position="747"/>
        <end position="868"/>
    </location>
</feature>
<dbReference type="GO" id="GO:0003756">
    <property type="term" value="F:protein disulfide isomerase activity"/>
    <property type="evidence" value="ECO:0007669"/>
    <property type="project" value="TreeGrafter"/>
</dbReference>
<dbReference type="RefSeq" id="XP_020431219.1">
    <property type="nucleotide sequence ID" value="XM_020578755.1"/>
</dbReference>
<gene>
    <name evidence="3" type="ORF">PPL_07922</name>
</gene>
<evidence type="ECO:0000259" key="2">
    <source>
        <dbReference type="PROSITE" id="PS51352"/>
    </source>
</evidence>
<dbReference type="GO" id="GO:0006457">
    <property type="term" value="P:protein folding"/>
    <property type="evidence" value="ECO:0007669"/>
    <property type="project" value="TreeGrafter"/>
</dbReference>
<dbReference type="PANTHER" id="PTHR18929">
    <property type="entry name" value="PROTEIN DISULFIDE ISOMERASE"/>
    <property type="match status" value="1"/>
</dbReference>
<evidence type="ECO:0000313" key="4">
    <source>
        <dbReference type="Proteomes" id="UP000001396"/>
    </source>
</evidence>
<dbReference type="Proteomes" id="UP000001396">
    <property type="component" value="Unassembled WGS sequence"/>
</dbReference>
<dbReference type="GeneID" id="31363402"/>
<dbReference type="FunCoup" id="D3BHC0">
    <property type="interactions" value="17"/>
</dbReference>
<evidence type="ECO:0000256" key="1">
    <source>
        <dbReference type="ARBA" id="ARBA00006347"/>
    </source>
</evidence>
<evidence type="ECO:0000313" key="3">
    <source>
        <dbReference type="EMBL" id="EFA79097.1"/>
    </source>
</evidence>
<dbReference type="EMBL" id="ADBJ01000036">
    <property type="protein sequence ID" value="EFA79097.1"/>
    <property type="molecule type" value="Genomic_DNA"/>
</dbReference>
<dbReference type="PANTHER" id="PTHR18929:SF235">
    <property type="entry name" value="THIOREDOXIN DOMAIN-CONTAINING PROTEIN"/>
    <property type="match status" value="1"/>
</dbReference>
<dbReference type="GO" id="GO:0034976">
    <property type="term" value="P:response to endoplasmic reticulum stress"/>
    <property type="evidence" value="ECO:0007669"/>
    <property type="project" value="TreeGrafter"/>
</dbReference>
<dbReference type="InParanoid" id="D3BHC0"/>
<dbReference type="GO" id="GO:0005783">
    <property type="term" value="C:endoplasmic reticulum"/>
    <property type="evidence" value="ECO:0007669"/>
    <property type="project" value="TreeGrafter"/>
</dbReference>
<reference evidence="3 4" key="1">
    <citation type="journal article" date="2011" name="Genome Res.">
        <title>Phylogeny-wide analysis of social amoeba genomes highlights ancient origins for complex intercellular communication.</title>
        <authorList>
            <person name="Heidel A.J."/>
            <person name="Lawal H.M."/>
            <person name="Felder M."/>
            <person name="Schilde C."/>
            <person name="Helps N.R."/>
            <person name="Tunggal B."/>
            <person name="Rivero F."/>
            <person name="John U."/>
            <person name="Schleicher M."/>
            <person name="Eichinger L."/>
            <person name="Platzer M."/>
            <person name="Noegel A.A."/>
            <person name="Schaap P."/>
            <person name="Gloeckner G."/>
        </authorList>
    </citation>
    <scope>NUCLEOTIDE SEQUENCE [LARGE SCALE GENOMIC DNA]</scope>
    <source>
        <strain evidence="4">ATCC 26659 / Pp 5 / PN500</strain>
    </source>
</reference>
<dbReference type="InterPro" id="IPR013766">
    <property type="entry name" value="Thioredoxin_domain"/>
</dbReference>
<comment type="similarity">
    <text evidence="1">Belongs to the protein disulfide isomerase family.</text>
</comment>
<dbReference type="Gene3D" id="3.40.30.10">
    <property type="entry name" value="Glutaredoxin"/>
    <property type="match status" value="4"/>
</dbReference>
<organism evidence="3 4">
    <name type="scientific">Heterostelium pallidum (strain ATCC 26659 / Pp 5 / PN500)</name>
    <name type="common">Cellular slime mold</name>
    <name type="synonym">Polysphondylium pallidum</name>
    <dbReference type="NCBI Taxonomy" id="670386"/>
    <lineage>
        <taxon>Eukaryota</taxon>
        <taxon>Amoebozoa</taxon>
        <taxon>Evosea</taxon>
        <taxon>Eumycetozoa</taxon>
        <taxon>Dictyostelia</taxon>
        <taxon>Acytosteliales</taxon>
        <taxon>Acytosteliaceae</taxon>
        <taxon>Heterostelium</taxon>
    </lineage>
</organism>
<sequence length="900" mass="102065">MYVMYLHFDGSRIVVYCRRLIPIFTAAARCQELNNAESNNNIVKENENSEVTIESDSNNNVVGSGNLLNIEKIKSALLQKINEGQSGDLNEDGLATLVSSLIGQFAGKVQVLESNIENNVGQPDTPITPRRASDSAIGRVTVSEEVEVDAQDHEHLTSDIKSYVDEYFDTAYLGNGIDSVELSQQVQEVAQLVVNYVATQRDQRLYERQLEISQQPITAMFDELLKLDVSADTDQKRALFMQASRVILEEPQLLRKMHLCMNTLVNAHNHMITLEKRLETYNRNSNNNEELVVSDKVATENLKDFVEFLQYLSTDLINEIRETDVVTTTITTGGTTTTTVKTIITSGSASQQQQPPVGFEHLVIDTQGASVDNTATTGNSTGGPAASKKQAWGPASVYNYSETDLVELNKYNFDRAIEENEFVCVLFYAPWCHRSQTITKEIEETRRIYRFNNSKVLFAKVNGHDNIEIRDKQSIGGYPVIQLYRRHGGNVIPRGPTHPYSLAALIRRSTLPPIEHIESMEQYEQFLKVAGHSFIGVFPNNATLEYHKFAFIAKKLSYKIPIGYVNNTELAKEIFTKHRFSTPISGIVLAIPQENIFYLNRCDVHDAPGVFKWLTLTQPSVNELTSDNLSKLANAKKPSVTLFLNYSNDMIQPIFDKPLSQHLLDIYTLAHEFKTTFDIYYTDGVSYRDFYEKLGITKIPSVAIIDVRNESHYIYPANQDININNIRKFLQDFLEHKLEPQHSSDRTTDYRQKPRFVSKAVYDNFGDIVLNSKKNTLVYFYEPWCGFCKTMNIYFEKAAEELVSKFGSFVQILDYDCSVNSVPTIMKPIIDGFPHISLFLGDDTQHPITYNGSRSVESIIHFVKSHIEKDGSSKKPTSDILEPLIDYQKISLEMAEKELQ</sequence>
<dbReference type="STRING" id="670386.D3BHC0"/>
<keyword evidence="4" id="KW-1185">Reference proteome</keyword>
<dbReference type="CDD" id="cd02961">
    <property type="entry name" value="PDI_a_family"/>
    <property type="match status" value="1"/>
</dbReference>
<accession>D3BHC0</accession>
<dbReference type="Pfam" id="PF00085">
    <property type="entry name" value="Thioredoxin"/>
    <property type="match status" value="2"/>
</dbReference>
<dbReference type="InterPro" id="IPR036249">
    <property type="entry name" value="Thioredoxin-like_sf"/>
</dbReference>
<name>D3BHC0_HETP5</name>
<dbReference type="SUPFAM" id="SSF52833">
    <property type="entry name" value="Thioredoxin-like"/>
    <property type="match status" value="3"/>
</dbReference>
<comment type="caution">
    <text evidence="3">The sequence shown here is derived from an EMBL/GenBank/DDBJ whole genome shotgun (WGS) entry which is preliminary data.</text>
</comment>
<dbReference type="AlphaFoldDB" id="D3BHC0"/>
<dbReference type="Pfam" id="PF13848">
    <property type="entry name" value="Thioredoxin_6"/>
    <property type="match status" value="1"/>
</dbReference>